<feature type="coiled-coil region" evidence="1">
    <location>
        <begin position="158"/>
        <end position="192"/>
    </location>
</feature>
<feature type="non-terminal residue" evidence="3">
    <location>
        <position position="271"/>
    </location>
</feature>
<dbReference type="Proteomes" id="UP000789901">
    <property type="component" value="Unassembled WGS sequence"/>
</dbReference>
<accession>A0ABN7W2C6</accession>
<evidence type="ECO:0000313" key="3">
    <source>
        <dbReference type="EMBL" id="CAG8810334.1"/>
    </source>
</evidence>
<dbReference type="InterPro" id="IPR039724">
    <property type="entry name" value="WDR91"/>
</dbReference>
<gene>
    <name evidence="3" type="ORF">GMARGA_LOCUS25070</name>
</gene>
<keyword evidence="1" id="KW-0175">Coiled coil</keyword>
<evidence type="ECO:0000313" key="4">
    <source>
        <dbReference type="Proteomes" id="UP000789901"/>
    </source>
</evidence>
<feature type="region of interest" description="Disordered" evidence="2">
    <location>
        <begin position="212"/>
        <end position="246"/>
    </location>
</feature>
<keyword evidence="4" id="KW-1185">Reference proteome</keyword>
<feature type="compositionally biased region" description="Polar residues" evidence="2">
    <location>
        <begin position="222"/>
        <end position="246"/>
    </location>
</feature>
<dbReference type="PANTHER" id="PTHR13083:SF3">
    <property type="entry name" value="WD REPEAT-CONTAINING PROTEIN 91"/>
    <property type="match status" value="1"/>
</dbReference>
<comment type="caution">
    <text evidence="3">The sequence shown here is derived from an EMBL/GenBank/DDBJ whole genome shotgun (WGS) entry which is preliminary data.</text>
</comment>
<evidence type="ECO:0000256" key="2">
    <source>
        <dbReference type="SAM" id="MobiDB-lite"/>
    </source>
</evidence>
<dbReference type="PANTHER" id="PTHR13083">
    <property type="entry name" value="WD REPEAT-CONTAINING PROTEIN 91"/>
    <property type="match status" value="1"/>
</dbReference>
<name>A0ABN7W2C6_GIGMA</name>
<proteinExistence type="predicted"/>
<dbReference type="EMBL" id="CAJVQB010027309">
    <property type="protein sequence ID" value="CAG8810334.1"/>
    <property type="molecule type" value="Genomic_DNA"/>
</dbReference>
<reference evidence="3 4" key="1">
    <citation type="submission" date="2021-06" db="EMBL/GenBank/DDBJ databases">
        <authorList>
            <person name="Kallberg Y."/>
            <person name="Tangrot J."/>
            <person name="Rosling A."/>
        </authorList>
    </citation>
    <scope>NUCLEOTIDE SEQUENCE [LARGE SCALE GENOMIC DNA]</scope>
    <source>
        <strain evidence="3 4">120-4 pot B 10/14</strain>
    </source>
</reference>
<evidence type="ECO:0000256" key="1">
    <source>
        <dbReference type="SAM" id="Coils"/>
    </source>
</evidence>
<sequence length="271" mass="32016">MNSIQPIEELIKEYLLFRGFSLTFRSFETDCRNDRDKGFHAEKIIEELYSFIANSDINGLLDYWEYLNIRYFSRLDARYFGSVKKFKLSLLRYYLVYGGDEKKFWMLILVYSNIFNLNDEILATQQKRKEKVLEFFDTFEADLNGNSEWSKWFDRLYKRALESEIQSLHNVIVDLKTKIEHYDAEIANLRQAAAQPQELLNHINTQRYTKSLLDQKNKDTSRTPPQLSYSGTKSPETCSDGRSMTPISEYDMVDTQKLLSEDINPFTNTNQ</sequence>
<protein>
    <submittedName>
        <fullName evidence="3">29895_t:CDS:1</fullName>
    </submittedName>
</protein>
<organism evidence="3 4">
    <name type="scientific">Gigaspora margarita</name>
    <dbReference type="NCBI Taxonomy" id="4874"/>
    <lineage>
        <taxon>Eukaryota</taxon>
        <taxon>Fungi</taxon>
        <taxon>Fungi incertae sedis</taxon>
        <taxon>Mucoromycota</taxon>
        <taxon>Glomeromycotina</taxon>
        <taxon>Glomeromycetes</taxon>
        <taxon>Diversisporales</taxon>
        <taxon>Gigasporaceae</taxon>
        <taxon>Gigaspora</taxon>
    </lineage>
</organism>